<reference evidence="1 2" key="1">
    <citation type="submission" date="2009-01" db="EMBL/GenBank/DDBJ databases">
        <authorList>
            <person name="Fulton L."/>
            <person name="Clifton S."/>
            <person name="Chinwalla A.T."/>
            <person name="Mitreva M."/>
            <person name="Sodergren E."/>
            <person name="Weinstock G."/>
            <person name="Clifton S."/>
            <person name="Dooling D.J."/>
            <person name="Fulton B."/>
            <person name="Minx P."/>
            <person name="Pepin K.H."/>
            <person name="Johnson M."/>
            <person name="Bhonagiri V."/>
            <person name="Nash W.E."/>
            <person name="Mardis E.R."/>
            <person name="Wilson R.K."/>
        </authorList>
    </citation>
    <scope>NUCLEOTIDE SEQUENCE [LARGE SCALE GENOMIC DNA]</scope>
    <source>
        <strain evidence="1 2">ATCC 33806</strain>
    </source>
</reference>
<protein>
    <submittedName>
        <fullName evidence="1">Uncharacterized protein</fullName>
    </submittedName>
</protein>
<dbReference type="AlphaFoldDB" id="C0E705"/>
<accession>C0E705</accession>
<dbReference type="Proteomes" id="UP000006247">
    <property type="component" value="Unassembled WGS sequence"/>
</dbReference>
<gene>
    <name evidence="1" type="ORF">CORMATOL_02793</name>
</gene>
<sequence length="101" mass="9814">MGFNVSINNGTVTTRSADDGVNASFDDGLADQNATPSITINGGTVKVYADADGLDSNGDLIITGGTVVGIGSGGYAADSYGWAGVGSAECDGEGPGSGEGY</sequence>
<dbReference type="EMBL" id="ACEB01000049">
    <property type="protein sequence ID" value="EEG25678.1"/>
    <property type="molecule type" value="Genomic_DNA"/>
</dbReference>
<proteinExistence type="predicted"/>
<evidence type="ECO:0000313" key="2">
    <source>
        <dbReference type="Proteomes" id="UP000006247"/>
    </source>
</evidence>
<dbReference type="InterPro" id="IPR025584">
    <property type="entry name" value="Cthe_2159"/>
</dbReference>
<organism evidence="1 2">
    <name type="scientific">Corynebacterium matruchotii ATCC 33806</name>
    <dbReference type="NCBI Taxonomy" id="566549"/>
    <lineage>
        <taxon>Bacteria</taxon>
        <taxon>Bacillati</taxon>
        <taxon>Actinomycetota</taxon>
        <taxon>Actinomycetes</taxon>
        <taxon>Mycobacteriales</taxon>
        <taxon>Corynebacteriaceae</taxon>
        <taxon>Corynebacterium</taxon>
    </lineage>
</organism>
<name>C0E705_9CORY</name>
<evidence type="ECO:0000313" key="1">
    <source>
        <dbReference type="EMBL" id="EEG25678.1"/>
    </source>
</evidence>
<dbReference type="HOGENOM" id="CLU_2286784_0_0_11"/>
<dbReference type="Pfam" id="PF14262">
    <property type="entry name" value="Cthe_2159"/>
    <property type="match status" value="1"/>
</dbReference>
<comment type="caution">
    <text evidence="1">The sequence shown here is derived from an EMBL/GenBank/DDBJ whole genome shotgun (WGS) entry which is preliminary data.</text>
</comment>